<evidence type="ECO:0000313" key="9">
    <source>
        <dbReference type="Proteomes" id="UP000008138"/>
    </source>
</evidence>
<protein>
    <recommendedName>
        <fullName evidence="5">ORC1-type DNA replication protein</fullName>
    </recommendedName>
</protein>
<dbReference type="OrthoDB" id="195574at2157"/>
<dbReference type="NCBIfam" id="NF001623">
    <property type="entry name" value="PRK00411.1-1"/>
    <property type="match status" value="1"/>
</dbReference>
<dbReference type="GO" id="GO:0016887">
    <property type="term" value="F:ATP hydrolysis activity"/>
    <property type="evidence" value="ECO:0007669"/>
    <property type="project" value="InterPro"/>
</dbReference>
<dbReference type="InterPro" id="IPR036388">
    <property type="entry name" value="WH-like_DNA-bd_sf"/>
</dbReference>
<keyword evidence="2 5" id="KW-0235">DNA replication</keyword>
<dbReference type="SUPFAM" id="SSF46785">
    <property type="entry name" value="Winged helix' DNA-binding domain"/>
    <property type="match status" value="1"/>
</dbReference>
<dbReference type="PANTHER" id="PTHR10763">
    <property type="entry name" value="CELL DIVISION CONTROL PROTEIN 6-RELATED"/>
    <property type="match status" value="1"/>
</dbReference>
<evidence type="ECO:0000256" key="2">
    <source>
        <dbReference type="ARBA" id="ARBA00022705"/>
    </source>
</evidence>
<dbReference type="PANTHER" id="PTHR10763:SF31">
    <property type="entry name" value="ORC1-TYPE DNA REPLICATION PROTEIN 2"/>
    <property type="match status" value="1"/>
</dbReference>
<dbReference type="Gene3D" id="1.10.8.60">
    <property type="match status" value="1"/>
</dbReference>
<dbReference type="GO" id="GO:0051301">
    <property type="term" value="P:cell division"/>
    <property type="evidence" value="ECO:0007669"/>
    <property type="project" value="UniProtKB-KW"/>
</dbReference>
<dbReference type="NCBIfam" id="TIGR02928">
    <property type="entry name" value="orc1/cdc6 family replication initiation protein"/>
    <property type="match status" value="1"/>
</dbReference>
<dbReference type="HOGENOM" id="CLU_025112_3_2_2"/>
<dbReference type="InterPro" id="IPR050311">
    <property type="entry name" value="ORC1/CDC6"/>
</dbReference>
<name>F2L2Y6_THEU7</name>
<feature type="domain" description="AAA+ ATPase" evidence="6">
    <location>
        <begin position="43"/>
        <end position="203"/>
    </location>
</feature>
<evidence type="ECO:0000256" key="3">
    <source>
        <dbReference type="ARBA" id="ARBA00022741"/>
    </source>
</evidence>
<keyword evidence="3 5" id="KW-0547">Nucleotide-binding</keyword>
<dbReference type="AlphaFoldDB" id="F2L2Y6"/>
<feature type="domain" description="Cdc6 C-terminal" evidence="7">
    <location>
        <begin position="291"/>
        <end position="376"/>
    </location>
</feature>
<dbReference type="KEGG" id="tuz:TUZN_1639"/>
<keyword evidence="8" id="KW-0131">Cell cycle</keyword>
<keyword evidence="8" id="KW-0132">Cell division</keyword>
<dbReference type="Gene3D" id="1.10.10.10">
    <property type="entry name" value="Winged helix-like DNA-binding domain superfamily/Winged helix DNA-binding domain"/>
    <property type="match status" value="1"/>
</dbReference>
<dbReference type="SUPFAM" id="SSF52540">
    <property type="entry name" value="P-loop containing nucleoside triphosphate hydrolases"/>
    <property type="match status" value="1"/>
</dbReference>
<dbReference type="InterPro" id="IPR036390">
    <property type="entry name" value="WH_DNA-bd_sf"/>
</dbReference>
<dbReference type="GeneID" id="10361158"/>
<dbReference type="InterPro" id="IPR049945">
    <property type="entry name" value="AAA_22"/>
</dbReference>
<dbReference type="GO" id="GO:0005524">
    <property type="term" value="F:ATP binding"/>
    <property type="evidence" value="ECO:0007669"/>
    <property type="project" value="UniProtKB-UniRule"/>
</dbReference>
<evidence type="ECO:0000313" key="8">
    <source>
        <dbReference type="EMBL" id="AEA13105.1"/>
    </source>
</evidence>
<dbReference type="InterPro" id="IPR015163">
    <property type="entry name" value="Cdc6_C"/>
</dbReference>
<comment type="similarity">
    <text evidence="1 5">Belongs to the CDC6/cdc18 family.</text>
</comment>
<sequence>MRIIVRGDAFSPDFIPPALPHREEQLKQLSAYMRSFLDSPGSFYPRAVLVGRQGSGKTVTLRSFGGSVKPPVKFAYVSCFINRTFTAIVSSLAQQLGIVVPKRGLSRDELVNVFLEQMRDKDLFAIVALDDVFNLAPDAISIFIRMGLETDKLGTHRFGLILVSHTPDFIDALDPSTRGILGKPIVRFPPYTRDQIFDILRQRAEIALAPGSYDEDILDMIADITGAEEGAENKGDARVALDILYRAANNAESDGVSRITPEHVRRASKEVLVGISSDILKGLPLHAKLLLLAIVRALRGGKPYVTFGEVEEMYKVVCEEFGQKPRTHSQLWAYLGELRNKGIVETRLNKKGEGLRGRTTLISIGTEPLDALEKAITSMAIEELR</sequence>
<dbReference type="InterPro" id="IPR027417">
    <property type="entry name" value="P-loop_NTPase"/>
</dbReference>
<reference key="2">
    <citation type="submission" date="2011-03" db="EMBL/GenBank/DDBJ databases">
        <title>Complete genome sequence of the thermoacidophilic crenarchaeon Thermoproteus uzoniensis 768-20.</title>
        <authorList>
            <person name="Mardanov A.V."/>
            <person name="Gumerov V.M."/>
            <person name="Beletsky A.V."/>
            <person name="Prokofeva M.I."/>
            <person name="Bonch-Osmolovskaya E.A."/>
            <person name="Ravin N.V."/>
            <person name="Skryabin K.G."/>
        </authorList>
    </citation>
    <scope>NUCLEOTIDE SEQUENCE</scope>
    <source>
        <strain>768-20</strain>
    </source>
</reference>
<evidence type="ECO:0000256" key="4">
    <source>
        <dbReference type="ARBA" id="ARBA00022840"/>
    </source>
</evidence>
<dbReference type="Gene3D" id="3.40.50.300">
    <property type="entry name" value="P-loop containing nucleotide triphosphate hydrolases"/>
    <property type="match status" value="1"/>
</dbReference>
<dbReference type="Pfam" id="PF22703">
    <property type="entry name" value="Cdc6_lid"/>
    <property type="match status" value="1"/>
</dbReference>
<gene>
    <name evidence="8" type="ordered locus">TUZN_1639</name>
</gene>
<feature type="binding site" evidence="5">
    <location>
        <position position="203"/>
    </location>
    <ligand>
        <name>ATP</name>
        <dbReference type="ChEBI" id="CHEBI:30616"/>
    </ligand>
</feature>
<evidence type="ECO:0000256" key="1">
    <source>
        <dbReference type="ARBA" id="ARBA00006184"/>
    </source>
</evidence>
<dbReference type="HAMAP" id="MF_01407">
    <property type="entry name" value="ORC1_type_DNA_replic_protein"/>
    <property type="match status" value="1"/>
</dbReference>
<dbReference type="RefSeq" id="WP_013680440.1">
    <property type="nucleotide sequence ID" value="NC_015315.1"/>
</dbReference>
<feature type="binding site" evidence="5">
    <location>
        <position position="191"/>
    </location>
    <ligand>
        <name>ATP</name>
        <dbReference type="ChEBI" id="CHEBI:30616"/>
    </ligand>
</feature>
<dbReference type="SMART" id="SM01074">
    <property type="entry name" value="Cdc6_C"/>
    <property type="match status" value="1"/>
</dbReference>
<comment type="function">
    <text evidence="5">Involved in regulation of DNA replication.</text>
</comment>
<reference evidence="8 9" key="1">
    <citation type="journal article" date="2011" name="J. Bacteriol.">
        <title>Complete genome sequence of the thermoacidophilic crenarchaeon Thermoproteus uzoniensis 768-20.</title>
        <authorList>
            <person name="Mardanov A.V."/>
            <person name="Gumerov V.M."/>
            <person name="Beletsky A.V."/>
            <person name="Prokofeva M.I."/>
            <person name="Bonch-Osmolovskaya E.A."/>
            <person name="Ravin N.V."/>
            <person name="Skryabin K.G."/>
        </authorList>
    </citation>
    <scope>NUCLEOTIDE SEQUENCE [LARGE SCALE GENOMIC DNA]</scope>
    <source>
        <strain evidence="8 9">768-20</strain>
    </source>
</reference>
<dbReference type="InterPro" id="IPR003593">
    <property type="entry name" value="AAA+_ATPase"/>
</dbReference>
<dbReference type="FunFam" id="1.10.8.60:FF:000073">
    <property type="entry name" value="ORC1-type DNA replication protein"/>
    <property type="match status" value="1"/>
</dbReference>
<dbReference type="CDD" id="cd08768">
    <property type="entry name" value="Cdc6_C"/>
    <property type="match status" value="1"/>
</dbReference>
<evidence type="ECO:0000259" key="6">
    <source>
        <dbReference type="SMART" id="SM00382"/>
    </source>
</evidence>
<dbReference type="Proteomes" id="UP000008138">
    <property type="component" value="Chromosome"/>
</dbReference>
<dbReference type="CDD" id="cd18139">
    <property type="entry name" value="HLD_clamp_RarA"/>
    <property type="match status" value="1"/>
</dbReference>
<proteinExistence type="inferred from homology"/>
<dbReference type="eggNOG" id="arCOG00467">
    <property type="taxonomic scope" value="Archaea"/>
</dbReference>
<dbReference type="InterPro" id="IPR014277">
    <property type="entry name" value="Orc1/Cdc6_arc"/>
</dbReference>
<dbReference type="SMART" id="SM00382">
    <property type="entry name" value="AAA"/>
    <property type="match status" value="1"/>
</dbReference>
<dbReference type="InterPro" id="IPR055237">
    <property type="entry name" value="Cdc6_lid"/>
</dbReference>
<evidence type="ECO:0000256" key="5">
    <source>
        <dbReference type="HAMAP-Rule" id="MF_01407"/>
    </source>
</evidence>
<dbReference type="GO" id="GO:0006260">
    <property type="term" value="P:DNA replication"/>
    <property type="evidence" value="ECO:0007669"/>
    <property type="project" value="UniProtKB-UniRule"/>
</dbReference>
<accession>F2L2Y6</accession>
<evidence type="ECO:0000259" key="7">
    <source>
        <dbReference type="SMART" id="SM01074"/>
    </source>
</evidence>
<feature type="binding site" evidence="5">
    <location>
        <begin position="55"/>
        <end position="59"/>
    </location>
    <ligand>
        <name>ATP</name>
        <dbReference type="ChEBI" id="CHEBI:30616"/>
    </ligand>
</feature>
<dbReference type="Pfam" id="PF09079">
    <property type="entry name" value="WHD_Cdc6"/>
    <property type="match status" value="1"/>
</dbReference>
<keyword evidence="4 5" id="KW-0067">ATP-binding</keyword>
<organism evidence="8 9">
    <name type="scientific">Thermoproteus uzoniensis (strain 768-20)</name>
    <dbReference type="NCBI Taxonomy" id="999630"/>
    <lineage>
        <taxon>Archaea</taxon>
        <taxon>Thermoproteota</taxon>
        <taxon>Thermoprotei</taxon>
        <taxon>Thermoproteales</taxon>
        <taxon>Thermoproteaceae</taxon>
        <taxon>Thermoproteus</taxon>
    </lineage>
</organism>
<dbReference type="Pfam" id="PF13401">
    <property type="entry name" value="AAA_22"/>
    <property type="match status" value="1"/>
</dbReference>
<dbReference type="STRING" id="999630.TUZN_1639"/>
<dbReference type="EMBL" id="CP002590">
    <property type="protein sequence ID" value="AEA13105.1"/>
    <property type="molecule type" value="Genomic_DNA"/>
</dbReference>
<keyword evidence="9" id="KW-1185">Reference proteome</keyword>